<comment type="caution">
    <text evidence="2">The sequence shown here is derived from an EMBL/GenBank/DDBJ whole genome shotgun (WGS) entry which is preliminary data.</text>
</comment>
<dbReference type="EMBL" id="SRPY01001057">
    <property type="protein sequence ID" value="KAG5914852.1"/>
    <property type="molecule type" value="Genomic_DNA"/>
</dbReference>
<feature type="region of interest" description="Disordered" evidence="1">
    <location>
        <begin position="42"/>
        <end position="76"/>
    </location>
</feature>
<keyword evidence="3" id="KW-1185">Reference proteome</keyword>
<evidence type="ECO:0000313" key="2">
    <source>
        <dbReference type="EMBL" id="KAG5914852.1"/>
    </source>
</evidence>
<evidence type="ECO:0000313" key="3">
    <source>
        <dbReference type="Proteomes" id="UP000811619"/>
    </source>
</evidence>
<organism evidence="2 3">
    <name type="scientific">Claviceps africana</name>
    <dbReference type="NCBI Taxonomy" id="83212"/>
    <lineage>
        <taxon>Eukaryota</taxon>
        <taxon>Fungi</taxon>
        <taxon>Dikarya</taxon>
        <taxon>Ascomycota</taxon>
        <taxon>Pezizomycotina</taxon>
        <taxon>Sordariomycetes</taxon>
        <taxon>Hypocreomycetidae</taxon>
        <taxon>Hypocreales</taxon>
        <taxon>Clavicipitaceae</taxon>
        <taxon>Claviceps</taxon>
    </lineage>
</organism>
<reference evidence="2" key="1">
    <citation type="journal article" date="2020" name="bioRxiv">
        <title>Whole genome comparisons of ergot fungi reveals the divergence and evolution of species within the genus Claviceps are the result of varying mechanisms driving genome evolution and host range expansion.</title>
        <authorList>
            <person name="Wyka S.A."/>
            <person name="Mondo S.J."/>
            <person name="Liu M."/>
            <person name="Dettman J."/>
            <person name="Nalam V."/>
            <person name="Broders K.D."/>
        </authorList>
    </citation>
    <scope>NUCLEOTIDE SEQUENCE</scope>
    <source>
        <strain evidence="2">CCC 489</strain>
    </source>
</reference>
<protein>
    <submittedName>
        <fullName evidence="2">Uncharacterized protein</fullName>
    </submittedName>
</protein>
<accession>A0A8K0J054</accession>
<dbReference type="AlphaFoldDB" id="A0A8K0J054"/>
<sequence>MAQKDKITTYLEIYRESDALRGRLQGGAGAVTINAALRRGRQRQGPQVTCLGSETRYSAGSEDEDEPSACRFASTR</sequence>
<name>A0A8K0J054_9HYPO</name>
<proteinExistence type="predicted"/>
<feature type="compositionally biased region" description="Polar residues" evidence="1">
    <location>
        <begin position="44"/>
        <end position="58"/>
    </location>
</feature>
<evidence type="ECO:0000256" key="1">
    <source>
        <dbReference type="SAM" id="MobiDB-lite"/>
    </source>
</evidence>
<dbReference type="Proteomes" id="UP000811619">
    <property type="component" value="Unassembled WGS sequence"/>
</dbReference>
<gene>
    <name evidence="2" type="ORF">E4U42_000279</name>
</gene>